<reference evidence="1 2" key="1">
    <citation type="journal article" date="2022" name="Int. J. Syst. Evol. Microbiol.">
        <title>Miniphocaeibacter halophilus sp. nov., an ammonium-tolerant acetate-producing bacterium isolated from a biogas system.</title>
        <authorList>
            <person name="Schnurer A."/>
            <person name="Singh A."/>
            <person name="Bi S."/>
            <person name="Qiao W."/>
            <person name="Westerholm M."/>
        </authorList>
    </citation>
    <scope>NUCLEOTIDE SEQUENCE [LARGE SCALE GENOMIC DNA]</scope>
    <source>
        <strain evidence="1 2">AMB_01</strain>
    </source>
</reference>
<protein>
    <submittedName>
        <fullName evidence="1">EFR1 family ferrodoxin</fullName>
    </submittedName>
</protein>
<evidence type="ECO:0000313" key="1">
    <source>
        <dbReference type="EMBL" id="QQK08483.1"/>
    </source>
</evidence>
<evidence type="ECO:0000313" key="2">
    <source>
        <dbReference type="Proteomes" id="UP000595814"/>
    </source>
</evidence>
<proteinExistence type="predicted"/>
<gene>
    <name evidence="1" type="ORF">JFY71_02800</name>
</gene>
<sequence length="254" mass="29045">MNKNIREIYFSPSGRTRKLSQIFVGNFKGDIKTFDFLLKEEVKEQNLGKEELLVVTMPVYAGRIPEICISKLKKFKGNDTPAIALVAYGNREYDDALLELTDILKEQGFKILGAAAFITRHSIFPEVANNRPDEKDEIKLKDFANKCKNKLESLEFNELKIKGNRPYKDENKKALMPTGDDLCINCGNCVKICPVEAISIENPKETNESKCINCTACIYNCPTGSRNYHMEQYNMAYEKFKTDNAERKEPEIFI</sequence>
<organism evidence="1 2">
    <name type="scientific">Miniphocaeibacter halophilus</name>
    <dbReference type="NCBI Taxonomy" id="2931922"/>
    <lineage>
        <taxon>Bacteria</taxon>
        <taxon>Bacillati</taxon>
        <taxon>Bacillota</taxon>
        <taxon>Tissierellia</taxon>
        <taxon>Tissierellales</taxon>
        <taxon>Peptoniphilaceae</taxon>
        <taxon>Miniphocaeibacter</taxon>
    </lineage>
</organism>
<accession>A0AC61NAN4</accession>
<dbReference type="Proteomes" id="UP000595814">
    <property type="component" value="Chromosome"/>
</dbReference>
<keyword evidence="2" id="KW-1185">Reference proteome</keyword>
<dbReference type="EMBL" id="CP066744">
    <property type="protein sequence ID" value="QQK08483.1"/>
    <property type="molecule type" value="Genomic_DNA"/>
</dbReference>
<name>A0AC61NAN4_9FIRM</name>